<reference evidence="6 7" key="1">
    <citation type="journal article" date="2013" name="Nature">
        <title>Insights into bilaterian evolution from three spiralian genomes.</title>
        <authorList>
            <person name="Simakov O."/>
            <person name="Marletaz F."/>
            <person name="Cho S.J."/>
            <person name="Edsinger-Gonzales E."/>
            <person name="Havlak P."/>
            <person name="Hellsten U."/>
            <person name="Kuo D.H."/>
            <person name="Larsson T."/>
            <person name="Lv J."/>
            <person name="Arendt D."/>
            <person name="Savage R."/>
            <person name="Osoegawa K."/>
            <person name="de Jong P."/>
            <person name="Grimwood J."/>
            <person name="Chapman J.A."/>
            <person name="Shapiro H."/>
            <person name="Aerts A."/>
            <person name="Otillar R.P."/>
            <person name="Terry A.Y."/>
            <person name="Boore J.L."/>
            <person name="Grigoriev I.V."/>
            <person name="Lindberg D.R."/>
            <person name="Seaver E.C."/>
            <person name="Weisblat D.A."/>
            <person name="Putnam N.H."/>
            <person name="Rokhsar D.S."/>
        </authorList>
    </citation>
    <scope>NUCLEOTIDE SEQUENCE [LARGE SCALE GENOMIC DNA]</scope>
</reference>
<dbReference type="HOGENOM" id="CLU_1410280_0_0_1"/>
<accession>V4CRS8</accession>
<dbReference type="PANTHER" id="PTHR24197:SF44">
    <property type="entry name" value="ANKYRIN REPEAT DOMAIN-CONTAINING PROTEIN 54"/>
    <property type="match status" value="1"/>
</dbReference>
<dbReference type="InterPro" id="IPR002110">
    <property type="entry name" value="Ankyrin_rpt"/>
</dbReference>
<dbReference type="AlphaFoldDB" id="V4CRS8"/>
<dbReference type="STRING" id="225164.V4CRS8"/>
<dbReference type="CTD" id="20247463"/>
<dbReference type="GeneID" id="20247463"/>
<dbReference type="RefSeq" id="XP_009043775.1">
    <property type="nucleotide sequence ID" value="XM_009045527.1"/>
</dbReference>
<dbReference type="SUPFAM" id="SSF48403">
    <property type="entry name" value="Ankyrin repeat"/>
    <property type="match status" value="1"/>
</dbReference>
<dbReference type="InterPro" id="IPR036770">
    <property type="entry name" value="Ankyrin_rpt-contain_sf"/>
</dbReference>
<dbReference type="KEGG" id="lgi:LOTGIDRAFT_227887"/>
<keyword evidence="1" id="KW-0677">Repeat</keyword>
<organism evidence="6 7">
    <name type="scientific">Lottia gigantea</name>
    <name type="common">Giant owl limpet</name>
    <dbReference type="NCBI Taxonomy" id="225164"/>
    <lineage>
        <taxon>Eukaryota</taxon>
        <taxon>Metazoa</taxon>
        <taxon>Spiralia</taxon>
        <taxon>Lophotrochozoa</taxon>
        <taxon>Mollusca</taxon>
        <taxon>Gastropoda</taxon>
        <taxon>Patellogastropoda</taxon>
        <taxon>Lottioidea</taxon>
        <taxon>Lottiidae</taxon>
        <taxon>Lottia</taxon>
    </lineage>
</organism>
<gene>
    <name evidence="6" type="ORF">LOTGIDRAFT_227887</name>
</gene>
<comment type="function">
    <text evidence="3">Plays an important role in regulating intracellular signaling events associated with erythroid terminal differentiation.</text>
</comment>
<evidence type="ECO:0000256" key="2">
    <source>
        <dbReference type="ARBA" id="ARBA00023043"/>
    </source>
</evidence>
<keyword evidence="7" id="KW-1185">Reference proteome</keyword>
<evidence type="ECO:0000256" key="1">
    <source>
        <dbReference type="ARBA" id="ARBA00022737"/>
    </source>
</evidence>
<dbReference type="SMART" id="SM00248">
    <property type="entry name" value="ANK"/>
    <property type="match status" value="3"/>
</dbReference>
<dbReference type="Proteomes" id="UP000030746">
    <property type="component" value="Unassembled WGS sequence"/>
</dbReference>
<name>V4CRS8_LOTGI</name>
<dbReference type="OrthoDB" id="194358at2759"/>
<protein>
    <recommendedName>
        <fullName evidence="4">Ankyrin repeat domain-containing protein 54</fullName>
    </recommendedName>
</protein>
<dbReference type="PANTHER" id="PTHR24197">
    <property type="entry name" value="ANKYRIN REPEAT DOMAIN-CONTAINING PROTEIN 61"/>
    <property type="match status" value="1"/>
</dbReference>
<proteinExistence type="predicted"/>
<dbReference type="Pfam" id="PF12796">
    <property type="entry name" value="Ank_2"/>
    <property type="match status" value="1"/>
</dbReference>
<dbReference type="PROSITE" id="PS50088">
    <property type="entry name" value="ANK_REPEAT"/>
    <property type="match status" value="1"/>
</dbReference>
<keyword evidence="2 5" id="KW-0040">ANK repeat</keyword>
<evidence type="ECO:0000256" key="3">
    <source>
        <dbReference type="ARBA" id="ARBA00037385"/>
    </source>
</evidence>
<feature type="repeat" description="ANK" evidence="5">
    <location>
        <begin position="57"/>
        <end position="89"/>
    </location>
</feature>
<sequence>MHKNAKGALTLINRGADINSVDFFGWGVLMHALSNDMTDIAETLIQKGCDVNAQATKMKTGLHIVCQNHLIDSIHLLLDYGTNVNIQDGDGDTPLNLYLASIPRDKTPNMEIIKMFLKNECDWTIENKQKQSAIHFALRLGKDGLEIVKLAKQTGFCSPALLLSVAQDPRMVKVFEKYPETKRFVEENSGGTL</sequence>
<evidence type="ECO:0000256" key="5">
    <source>
        <dbReference type="PROSITE-ProRule" id="PRU00023"/>
    </source>
</evidence>
<dbReference type="EMBL" id="KB199650">
    <property type="protein sequence ID" value="ESP05230.1"/>
    <property type="molecule type" value="Genomic_DNA"/>
</dbReference>
<evidence type="ECO:0000313" key="7">
    <source>
        <dbReference type="Proteomes" id="UP000030746"/>
    </source>
</evidence>
<evidence type="ECO:0000256" key="4">
    <source>
        <dbReference type="ARBA" id="ARBA00039237"/>
    </source>
</evidence>
<evidence type="ECO:0000313" key="6">
    <source>
        <dbReference type="EMBL" id="ESP05230.1"/>
    </source>
</evidence>
<dbReference type="Gene3D" id="1.25.40.20">
    <property type="entry name" value="Ankyrin repeat-containing domain"/>
    <property type="match status" value="1"/>
</dbReference>